<evidence type="ECO:0000259" key="7">
    <source>
        <dbReference type="Pfam" id="PF04932"/>
    </source>
</evidence>
<proteinExistence type="predicted"/>
<dbReference type="AlphaFoldDB" id="A0AAP2E1V6"/>
<feature type="transmembrane region" description="Helical" evidence="6">
    <location>
        <begin position="43"/>
        <end position="61"/>
    </location>
</feature>
<dbReference type="PANTHER" id="PTHR37422">
    <property type="entry name" value="TEICHURONIC ACID BIOSYNTHESIS PROTEIN TUAE"/>
    <property type="match status" value="1"/>
</dbReference>
<feature type="transmembrane region" description="Helical" evidence="6">
    <location>
        <begin position="68"/>
        <end position="86"/>
    </location>
</feature>
<feature type="transmembrane region" description="Helical" evidence="6">
    <location>
        <begin position="360"/>
        <end position="377"/>
    </location>
</feature>
<evidence type="ECO:0000256" key="2">
    <source>
        <dbReference type="ARBA" id="ARBA00022692"/>
    </source>
</evidence>
<evidence type="ECO:0000256" key="3">
    <source>
        <dbReference type="ARBA" id="ARBA00022989"/>
    </source>
</evidence>
<dbReference type="EMBL" id="JAHESE010000018">
    <property type="protein sequence ID" value="MBT1709984.1"/>
    <property type="molecule type" value="Genomic_DNA"/>
</dbReference>
<reference evidence="8 9" key="1">
    <citation type="submission" date="2021-05" db="EMBL/GenBank/DDBJ databases">
        <title>A Polyphasic approach of four new species of the genus Ohtaekwangia: Ohtaekwangia histidinii sp. nov., Ohtaekwangia cretensis sp. nov., Ohtaekwangia indiensis sp. nov., Ohtaekwangia reichenbachii sp. nov. from diverse environment.</title>
        <authorList>
            <person name="Octaviana S."/>
        </authorList>
    </citation>
    <scope>NUCLEOTIDE SEQUENCE [LARGE SCALE GENOMIC DNA]</scope>
    <source>
        <strain evidence="8 9">PWU5</strain>
    </source>
</reference>
<dbReference type="InterPro" id="IPR019734">
    <property type="entry name" value="TPR_rpt"/>
</dbReference>
<dbReference type="Pfam" id="PF04932">
    <property type="entry name" value="Wzy_C"/>
    <property type="match status" value="1"/>
</dbReference>
<keyword evidence="9" id="KW-1185">Reference proteome</keyword>
<evidence type="ECO:0000313" key="9">
    <source>
        <dbReference type="Proteomes" id="UP001319080"/>
    </source>
</evidence>
<evidence type="ECO:0000256" key="6">
    <source>
        <dbReference type="SAM" id="Phobius"/>
    </source>
</evidence>
<feature type="transmembrane region" description="Helical" evidence="6">
    <location>
        <begin position="415"/>
        <end position="434"/>
    </location>
</feature>
<name>A0AAP2E1V6_9BACT</name>
<dbReference type="InterPro" id="IPR011990">
    <property type="entry name" value="TPR-like_helical_dom_sf"/>
</dbReference>
<feature type="transmembrane region" description="Helical" evidence="6">
    <location>
        <begin position="389"/>
        <end position="409"/>
    </location>
</feature>
<dbReference type="SUPFAM" id="SSF48452">
    <property type="entry name" value="TPR-like"/>
    <property type="match status" value="1"/>
</dbReference>
<keyword evidence="2 6" id="KW-0812">Transmembrane</keyword>
<evidence type="ECO:0000256" key="1">
    <source>
        <dbReference type="ARBA" id="ARBA00004141"/>
    </source>
</evidence>
<gene>
    <name evidence="8" type="ORF">KK062_17190</name>
</gene>
<dbReference type="PANTHER" id="PTHR37422:SF13">
    <property type="entry name" value="LIPOPOLYSACCHARIDE BIOSYNTHESIS PROTEIN PA4999-RELATED"/>
    <property type="match status" value="1"/>
</dbReference>
<comment type="subcellular location">
    <subcellularLocation>
        <location evidence="1">Membrane</location>
        <topology evidence="1">Multi-pass membrane protein</topology>
    </subcellularLocation>
</comment>
<feature type="transmembrane region" description="Helical" evidence="6">
    <location>
        <begin position="125"/>
        <end position="147"/>
    </location>
</feature>
<feature type="transmembrane region" description="Helical" evidence="6">
    <location>
        <begin position="7"/>
        <end position="31"/>
    </location>
</feature>
<feature type="transmembrane region" description="Helical" evidence="6">
    <location>
        <begin position="98"/>
        <end position="116"/>
    </location>
</feature>
<feature type="repeat" description="TPR" evidence="5">
    <location>
        <begin position="539"/>
        <end position="572"/>
    </location>
</feature>
<dbReference type="GO" id="GO:0016020">
    <property type="term" value="C:membrane"/>
    <property type="evidence" value="ECO:0007669"/>
    <property type="project" value="UniProtKB-SubCell"/>
</dbReference>
<feature type="transmembrane region" description="Helical" evidence="6">
    <location>
        <begin position="167"/>
        <end position="186"/>
    </location>
</feature>
<accession>A0AAP2E1V6</accession>
<evidence type="ECO:0000256" key="5">
    <source>
        <dbReference type="PROSITE-ProRule" id="PRU00339"/>
    </source>
</evidence>
<dbReference type="InterPro" id="IPR051533">
    <property type="entry name" value="WaaL-like"/>
</dbReference>
<comment type="caution">
    <text evidence="8">The sequence shown here is derived from an EMBL/GenBank/DDBJ whole genome shotgun (WGS) entry which is preliminary data.</text>
</comment>
<feature type="domain" description="O-antigen ligase-related" evidence="7">
    <location>
        <begin position="221"/>
        <end position="368"/>
    </location>
</feature>
<evidence type="ECO:0000256" key="4">
    <source>
        <dbReference type="ARBA" id="ARBA00023136"/>
    </source>
</evidence>
<keyword evidence="3 6" id="KW-1133">Transmembrane helix</keyword>
<dbReference type="InterPro" id="IPR007016">
    <property type="entry name" value="O-antigen_ligase-rel_domated"/>
</dbReference>
<keyword evidence="5" id="KW-0802">TPR repeat</keyword>
<dbReference type="RefSeq" id="WP_254085563.1">
    <property type="nucleotide sequence ID" value="NZ_JAHESE010000018.1"/>
</dbReference>
<dbReference type="PROSITE" id="PS50005">
    <property type="entry name" value="TPR"/>
    <property type="match status" value="1"/>
</dbReference>
<dbReference type="Proteomes" id="UP001319080">
    <property type="component" value="Unassembled WGS sequence"/>
</dbReference>
<protein>
    <recommendedName>
        <fullName evidence="7">O-antigen ligase-related domain-containing protein</fullName>
    </recommendedName>
</protein>
<feature type="transmembrane region" description="Helical" evidence="6">
    <location>
        <begin position="235"/>
        <end position="255"/>
    </location>
</feature>
<organism evidence="8 9">
    <name type="scientific">Dawidia cretensis</name>
    <dbReference type="NCBI Taxonomy" id="2782350"/>
    <lineage>
        <taxon>Bacteria</taxon>
        <taxon>Pseudomonadati</taxon>
        <taxon>Bacteroidota</taxon>
        <taxon>Cytophagia</taxon>
        <taxon>Cytophagales</taxon>
        <taxon>Chryseotaleaceae</taxon>
        <taxon>Dawidia</taxon>
    </lineage>
</organism>
<feature type="transmembrane region" description="Helical" evidence="6">
    <location>
        <begin position="207"/>
        <end position="229"/>
    </location>
</feature>
<keyword evidence="4 6" id="KW-0472">Membrane</keyword>
<sequence>MTDKLWLLLGITIDRLLLAILIVLLVTLPSIVDQELYNSVQTAKFIGFSYAILVLATVSAGQMLRPGTVFNITASDLILLLLVVYLSINRYFLQPHNAFSIGYYEMIGLSVLYAIIRQQPRSHHFLLLIATLLGGLAQVGTGFRQLLGFVPSYNINFKVTGAYFNPGPYSGLLASVFIIGIGLYLYRYRLVAFFIRSRIVARRFRLAASNILQVFFITLLGTSLFILIAVRSRGAILAVLAGSMYIFFIQHGGYAWIRKKISTQHRLFAGIGIFVLIGILAVGAYRLKKNSADGRVLIWKVTGQLIADRPWLGHGFDQFKAVYMRYQAKFFEERPDSSESPLADNTQYAFNELLQFTAENGVVATLLVLTGIGLAFLTGRKKKVRPTLLIAQAGVLGFCLFAIFSYPLQILPIKANLVLCLAIMAAYQPITFSIQISHSTDRSGKAIRMLLTGSILAILCPLYVKTTSIYSAFILYQEAFNLQQHRSLPEAISRYQQASVILQDDGEFLTSYGKALSLANQHEQAIDVLTRAEKYYTSTVTYTTLGDSYKELKQYLQAERCYRMASAMTPGRFYPEYLLAKLYLETGEKNKAVAIANALLQKEVKIESTAVYQIRAEMKALITAP</sequence>
<feature type="transmembrane region" description="Helical" evidence="6">
    <location>
        <begin position="446"/>
        <end position="464"/>
    </location>
</feature>
<feature type="transmembrane region" description="Helical" evidence="6">
    <location>
        <begin position="267"/>
        <end position="287"/>
    </location>
</feature>
<dbReference type="Gene3D" id="1.25.40.10">
    <property type="entry name" value="Tetratricopeptide repeat domain"/>
    <property type="match status" value="1"/>
</dbReference>
<evidence type="ECO:0000313" key="8">
    <source>
        <dbReference type="EMBL" id="MBT1709984.1"/>
    </source>
</evidence>